<feature type="compositionally biased region" description="Polar residues" evidence="2">
    <location>
        <begin position="408"/>
        <end position="418"/>
    </location>
</feature>
<dbReference type="FunFam" id="1.10.472.80:FF:000038">
    <property type="entry name" value="TBC1 domain family member 5"/>
    <property type="match status" value="1"/>
</dbReference>
<name>A0AAE0WMX7_9PEZI</name>
<dbReference type="SUPFAM" id="SSF47923">
    <property type="entry name" value="Ypt/Rab-GAP domain of gyp1p"/>
    <property type="match status" value="2"/>
</dbReference>
<feature type="compositionally biased region" description="Basic and acidic residues" evidence="2">
    <location>
        <begin position="762"/>
        <end position="775"/>
    </location>
</feature>
<evidence type="ECO:0000256" key="2">
    <source>
        <dbReference type="SAM" id="MobiDB-lite"/>
    </source>
</evidence>
<feature type="compositionally biased region" description="Polar residues" evidence="2">
    <location>
        <begin position="613"/>
        <end position="623"/>
    </location>
</feature>
<proteinExistence type="predicted"/>
<feature type="domain" description="Rab-GAP TBC" evidence="3">
    <location>
        <begin position="37"/>
        <end position="289"/>
    </location>
</feature>
<dbReference type="SMART" id="SM00164">
    <property type="entry name" value="TBC"/>
    <property type="match status" value="1"/>
</dbReference>
<keyword evidence="1" id="KW-0343">GTPase activation</keyword>
<dbReference type="Gene3D" id="1.10.8.270">
    <property type="entry name" value="putative rabgap domain of human tbc1 domain family member 14 like domains"/>
    <property type="match status" value="1"/>
</dbReference>
<reference evidence="4" key="1">
    <citation type="submission" date="2023-07" db="EMBL/GenBank/DDBJ databases">
        <title>Black Yeasts Isolated from many extreme environments.</title>
        <authorList>
            <person name="Coleine C."/>
            <person name="Stajich J.E."/>
            <person name="Selbmann L."/>
        </authorList>
    </citation>
    <scope>NUCLEOTIDE SEQUENCE</scope>
    <source>
        <strain evidence="4">CCFEE 5485</strain>
    </source>
</reference>
<dbReference type="GO" id="GO:0005096">
    <property type="term" value="F:GTPase activator activity"/>
    <property type="evidence" value="ECO:0007669"/>
    <property type="project" value="UniProtKB-KW"/>
</dbReference>
<evidence type="ECO:0000313" key="4">
    <source>
        <dbReference type="EMBL" id="KAK3674677.1"/>
    </source>
</evidence>
<dbReference type="PANTHER" id="PTHR22957">
    <property type="entry name" value="TBC1 DOMAIN FAMILY MEMBER GTPASE-ACTIVATING PROTEIN"/>
    <property type="match status" value="1"/>
</dbReference>
<comment type="caution">
    <text evidence="4">The sequence shown here is derived from an EMBL/GenBank/DDBJ whole genome shotgun (WGS) entry which is preliminary data.</text>
</comment>
<keyword evidence="5" id="KW-1185">Reference proteome</keyword>
<dbReference type="InterPro" id="IPR035969">
    <property type="entry name" value="Rab-GAP_TBC_sf"/>
</dbReference>
<dbReference type="Pfam" id="PF00566">
    <property type="entry name" value="RabGAP-TBC"/>
    <property type="match status" value="1"/>
</dbReference>
<dbReference type="AlphaFoldDB" id="A0AAE0WMX7"/>
<dbReference type="PROSITE" id="PS50086">
    <property type="entry name" value="TBC_RABGAP"/>
    <property type="match status" value="1"/>
</dbReference>
<dbReference type="InterPro" id="IPR000195">
    <property type="entry name" value="Rab-GAP-TBC_dom"/>
</dbReference>
<accession>A0AAE0WMX7</accession>
<organism evidence="4 5">
    <name type="scientific">Recurvomyces mirabilis</name>
    <dbReference type="NCBI Taxonomy" id="574656"/>
    <lineage>
        <taxon>Eukaryota</taxon>
        <taxon>Fungi</taxon>
        <taxon>Dikarya</taxon>
        <taxon>Ascomycota</taxon>
        <taxon>Pezizomycotina</taxon>
        <taxon>Dothideomycetes</taxon>
        <taxon>Dothideomycetidae</taxon>
        <taxon>Mycosphaerellales</taxon>
        <taxon>Teratosphaeriaceae</taxon>
        <taxon>Recurvomyces</taxon>
    </lineage>
</organism>
<dbReference type="Gene3D" id="1.10.472.80">
    <property type="entry name" value="Ypt/Rab-GAP domain of gyp1p, domain 3"/>
    <property type="match status" value="1"/>
</dbReference>
<evidence type="ECO:0000313" key="5">
    <source>
        <dbReference type="Proteomes" id="UP001274830"/>
    </source>
</evidence>
<evidence type="ECO:0000259" key="3">
    <source>
        <dbReference type="PROSITE" id="PS50086"/>
    </source>
</evidence>
<gene>
    <name evidence="4" type="ORF">LTR78_005399</name>
</gene>
<feature type="region of interest" description="Disordered" evidence="2">
    <location>
        <begin position="396"/>
        <end position="418"/>
    </location>
</feature>
<sequence>MRSLEDASASWQELKQYRTLSDLRQATRVTDTLPSHIAGAGLRSAAWKSFLLFDSVDTAEWPKVLAASRSAYESLRTHFLRHLDNPDEYGGGDDSETQANPTLENDTALLAEIRQDVDRCMPENHYFLQPPTQQKLLDILFVWSKLNQDVSYRQGMHELLAPILWVVDRDAIDLGQSSKVHGEDATVRVVFDAENVEHDAFALFSRVMQSAKGFYEGTTHQAGENPIVVRSRRIFEEMLPQIDSELAAHLHRIEIVPQVFLIRWIRLLFGREFGFDDLLALWDALFANDTTLELVNHICIAMLLRLRWELLAADYNSALALLLRYPSSPARDHPPQTLVHDALYLRDHPNYDGAAYLVLKYTGRPLQSLNRALTPPALQRNITAFSGISTLGSGPISPIRQRNKHLQRPSSASNRQQSGLEVMLSSTARDIYARGTKTVRSAVDEVHKRAQEIRDVQTPSLPPRGTPGREVGPEQLLKRVAALEKRNKQLGKLLEGAVGELWEFQRFVAEKDDGLNSGSGDEKKEGIEADLERLSVAVAKVQFVQVYLEDASLPLPVDEEGVAAAEHMPAMSQIEATIPAQDYAPQEKEVETIMHPQSKTLADPDSFEEMDSGSATPARQPQPQGGEVPRITVGGSDESDAAKGPRQDSIPVGVTAAHERSTLAEGSYSWMLGESETKANATRPTHSPGMETTVPATPERRPQAKGFLFGEKEGGSGDGDADDEDGGGSVRGNESEGLSEPPPTLVVARSRRNPGKGRKVLAAKERLGDGDDVFR</sequence>
<dbReference type="FunFam" id="1.10.8.270:FF:000031">
    <property type="entry name" value="TBC1 domain family member 5"/>
    <property type="match status" value="1"/>
</dbReference>
<feature type="compositionally biased region" description="Basic residues" evidence="2">
    <location>
        <begin position="749"/>
        <end position="761"/>
    </location>
</feature>
<feature type="region of interest" description="Disordered" evidence="2">
    <location>
        <begin position="596"/>
        <end position="775"/>
    </location>
</feature>
<dbReference type="EMBL" id="JAUTXT010000018">
    <property type="protein sequence ID" value="KAK3674677.1"/>
    <property type="molecule type" value="Genomic_DNA"/>
</dbReference>
<dbReference type="Proteomes" id="UP001274830">
    <property type="component" value="Unassembled WGS sequence"/>
</dbReference>
<dbReference type="PANTHER" id="PTHR22957:SF337">
    <property type="entry name" value="TBC1 DOMAIN FAMILY MEMBER 5"/>
    <property type="match status" value="1"/>
</dbReference>
<evidence type="ECO:0000256" key="1">
    <source>
        <dbReference type="ARBA" id="ARBA00022468"/>
    </source>
</evidence>
<protein>
    <recommendedName>
        <fullName evidence="3">Rab-GAP TBC domain-containing protein</fullName>
    </recommendedName>
</protein>